<gene>
    <name evidence="1" type="ORF">CR513_50987</name>
</gene>
<reference evidence="1" key="1">
    <citation type="submission" date="2018-05" db="EMBL/GenBank/DDBJ databases">
        <title>Draft genome of Mucuna pruriens seed.</title>
        <authorList>
            <person name="Nnadi N.E."/>
            <person name="Vos R."/>
            <person name="Hasami M.H."/>
            <person name="Devisetty U.K."/>
            <person name="Aguiy J.C."/>
        </authorList>
    </citation>
    <scope>NUCLEOTIDE SEQUENCE [LARGE SCALE GENOMIC DNA]</scope>
    <source>
        <strain evidence="1">JCA_2017</strain>
    </source>
</reference>
<name>A0A371EUW3_MUCPR</name>
<sequence length="176" mass="19704">MYPNILLIHIYPEEIQITGGFLERLLRARVQLLKENGSGSVGDKSRRSIFRSSITNFCGNFQQATKLEAIEEASSSGHEELEEFMSFNKSYGKRKLAMFGSMTKFKITPYGKIRDTNHNKVISVGLVACHANSCTIELEVDELVMGNSSSLLPISTIPNCQRLKANSVDFYIANLF</sequence>
<evidence type="ECO:0000313" key="1">
    <source>
        <dbReference type="EMBL" id="RDX69848.1"/>
    </source>
</evidence>
<dbReference type="AlphaFoldDB" id="A0A371EUW3"/>
<protein>
    <submittedName>
        <fullName evidence="1">Uncharacterized protein</fullName>
    </submittedName>
</protein>
<feature type="non-terminal residue" evidence="1">
    <location>
        <position position="1"/>
    </location>
</feature>
<dbReference type="EMBL" id="QJKJ01011942">
    <property type="protein sequence ID" value="RDX69848.1"/>
    <property type="molecule type" value="Genomic_DNA"/>
</dbReference>
<accession>A0A371EUW3</accession>
<comment type="caution">
    <text evidence="1">The sequence shown here is derived from an EMBL/GenBank/DDBJ whole genome shotgun (WGS) entry which is preliminary data.</text>
</comment>
<keyword evidence="2" id="KW-1185">Reference proteome</keyword>
<organism evidence="1 2">
    <name type="scientific">Mucuna pruriens</name>
    <name type="common">Velvet bean</name>
    <name type="synonym">Dolichos pruriens</name>
    <dbReference type="NCBI Taxonomy" id="157652"/>
    <lineage>
        <taxon>Eukaryota</taxon>
        <taxon>Viridiplantae</taxon>
        <taxon>Streptophyta</taxon>
        <taxon>Embryophyta</taxon>
        <taxon>Tracheophyta</taxon>
        <taxon>Spermatophyta</taxon>
        <taxon>Magnoliopsida</taxon>
        <taxon>eudicotyledons</taxon>
        <taxon>Gunneridae</taxon>
        <taxon>Pentapetalae</taxon>
        <taxon>rosids</taxon>
        <taxon>fabids</taxon>
        <taxon>Fabales</taxon>
        <taxon>Fabaceae</taxon>
        <taxon>Papilionoideae</taxon>
        <taxon>50 kb inversion clade</taxon>
        <taxon>NPAAA clade</taxon>
        <taxon>indigoferoid/millettioid clade</taxon>
        <taxon>Phaseoleae</taxon>
        <taxon>Mucuna</taxon>
    </lineage>
</organism>
<dbReference type="Proteomes" id="UP000257109">
    <property type="component" value="Unassembled WGS sequence"/>
</dbReference>
<evidence type="ECO:0000313" key="2">
    <source>
        <dbReference type="Proteomes" id="UP000257109"/>
    </source>
</evidence>
<proteinExistence type="predicted"/>